<evidence type="ECO:0000256" key="1">
    <source>
        <dbReference type="ARBA" id="ARBA00000083"/>
    </source>
</evidence>
<comment type="catalytic activity">
    <reaction evidence="1 10">
        <text>UDP-alpha-D-glucose = UDP-alpha-D-galactose</text>
        <dbReference type="Rhea" id="RHEA:22168"/>
        <dbReference type="ChEBI" id="CHEBI:58885"/>
        <dbReference type="ChEBI" id="CHEBI:66914"/>
        <dbReference type="EC" id="5.1.3.2"/>
    </reaction>
</comment>
<evidence type="ECO:0000256" key="8">
    <source>
        <dbReference type="ARBA" id="ARBA00023235"/>
    </source>
</evidence>
<dbReference type="Pfam" id="PF01370">
    <property type="entry name" value="Epimerase"/>
    <property type="match status" value="1"/>
</dbReference>
<dbReference type="OrthoDB" id="9801785at2"/>
<dbReference type="GO" id="GO:0033499">
    <property type="term" value="P:galactose catabolic process via UDP-galactose, Leloir pathway"/>
    <property type="evidence" value="ECO:0007669"/>
    <property type="project" value="TreeGrafter"/>
</dbReference>
<dbReference type="SUPFAM" id="SSF51735">
    <property type="entry name" value="NAD(P)-binding Rossmann-fold domains"/>
    <property type="match status" value="1"/>
</dbReference>
<dbReference type="PANTHER" id="PTHR43725:SF53">
    <property type="entry name" value="UDP-ARABINOSE 4-EPIMERASE 1"/>
    <property type="match status" value="1"/>
</dbReference>
<keyword evidence="13" id="KW-1185">Reference proteome</keyword>
<evidence type="ECO:0000256" key="5">
    <source>
        <dbReference type="ARBA" id="ARBA00013189"/>
    </source>
</evidence>
<keyword evidence="7 10" id="KW-0520">NAD</keyword>
<evidence type="ECO:0000256" key="7">
    <source>
        <dbReference type="ARBA" id="ARBA00023027"/>
    </source>
</evidence>
<reference evidence="13" key="1">
    <citation type="submission" date="2015-08" db="EMBL/GenBank/DDBJ databases">
        <authorList>
            <person name="Varghese N."/>
        </authorList>
    </citation>
    <scope>NUCLEOTIDE SEQUENCE [LARGE SCALE GENOMIC DNA]</scope>
    <source>
        <strain evidence="13">DSM 23407</strain>
    </source>
</reference>
<comment type="similarity">
    <text evidence="4 10">Belongs to the NAD(P)-dependent epimerase/dehydratase family.</text>
</comment>
<dbReference type="InterPro" id="IPR005886">
    <property type="entry name" value="UDP_G4E"/>
</dbReference>
<dbReference type="RefSeq" id="WP_072242564.1">
    <property type="nucleotide sequence ID" value="NZ_CYHE01000003.1"/>
</dbReference>
<evidence type="ECO:0000313" key="13">
    <source>
        <dbReference type="Proteomes" id="UP000183900"/>
    </source>
</evidence>
<evidence type="ECO:0000313" key="12">
    <source>
        <dbReference type="EMBL" id="CUA94901.1"/>
    </source>
</evidence>
<dbReference type="GO" id="GO:0003978">
    <property type="term" value="F:UDP-glucose 4-epimerase activity"/>
    <property type="evidence" value="ECO:0007669"/>
    <property type="project" value="UniProtKB-UniRule"/>
</dbReference>
<keyword evidence="8 10" id="KW-0413">Isomerase</keyword>
<evidence type="ECO:0000259" key="11">
    <source>
        <dbReference type="Pfam" id="PF01370"/>
    </source>
</evidence>
<evidence type="ECO:0000256" key="4">
    <source>
        <dbReference type="ARBA" id="ARBA00007637"/>
    </source>
</evidence>
<comment type="pathway">
    <text evidence="3 10">Carbohydrate metabolism; galactose metabolism.</text>
</comment>
<evidence type="ECO:0000256" key="3">
    <source>
        <dbReference type="ARBA" id="ARBA00004947"/>
    </source>
</evidence>
<protein>
    <recommendedName>
        <fullName evidence="6 10">UDP-glucose 4-epimerase</fullName>
        <ecNumber evidence="5 10">5.1.3.2</ecNumber>
    </recommendedName>
</protein>
<comment type="subunit">
    <text evidence="10">Homodimer.</text>
</comment>
<dbReference type="EC" id="5.1.3.2" evidence="5 10"/>
<evidence type="ECO:0000256" key="6">
    <source>
        <dbReference type="ARBA" id="ARBA00018569"/>
    </source>
</evidence>
<feature type="domain" description="NAD-dependent epimerase/dehydratase" evidence="11">
    <location>
        <begin position="4"/>
        <end position="252"/>
    </location>
</feature>
<dbReference type="PANTHER" id="PTHR43725">
    <property type="entry name" value="UDP-GLUCOSE 4-EPIMERASE"/>
    <property type="match status" value="1"/>
</dbReference>
<dbReference type="UniPathway" id="UPA00214"/>
<dbReference type="Proteomes" id="UP000183900">
    <property type="component" value="Unassembled WGS sequence"/>
</dbReference>
<dbReference type="AlphaFoldDB" id="A0A0K6HVN4"/>
<dbReference type="Gene3D" id="3.90.25.10">
    <property type="entry name" value="UDP-galactose 4-epimerase, domain 1"/>
    <property type="match status" value="1"/>
</dbReference>
<organism evidence="12 13">
    <name type="scientific">Pannonibacter indicus</name>
    <dbReference type="NCBI Taxonomy" id="466044"/>
    <lineage>
        <taxon>Bacteria</taxon>
        <taxon>Pseudomonadati</taxon>
        <taxon>Pseudomonadota</taxon>
        <taxon>Alphaproteobacteria</taxon>
        <taxon>Hyphomicrobiales</taxon>
        <taxon>Stappiaceae</taxon>
        <taxon>Pannonibacter</taxon>
    </lineage>
</organism>
<gene>
    <name evidence="12" type="ORF">Ga0061067_103351</name>
</gene>
<evidence type="ECO:0000256" key="10">
    <source>
        <dbReference type="RuleBase" id="RU366046"/>
    </source>
</evidence>
<evidence type="ECO:0000256" key="2">
    <source>
        <dbReference type="ARBA" id="ARBA00001911"/>
    </source>
</evidence>
<dbReference type="Gene3D" id="3.40.50.720">
    <property type="entry name" value="NAD(P)-binding Rossmann-like Domain"/>
    <property type="match status" value="1"/>
</dbReference>
<dbReference type="EMBL" id="CYHE01000003">
    <property type="protein sequence ID" value="CUA94901.1"/>
    <property type="molecule type" value="Genomic_DNA"/>
</dbReference>
<proteinExistence type="inferred from homology"/>
<keyword evidence="9 10" id="KW-0119">Carbohydrate metabolism</keyword>
<evidence type="ECO:0000256" key="9">
    <source>
        <dbReference type="ARBA" id="ARBA00023277"/>
    </source>
</evidence>
<name>A0A0K6HVN4_9HYPH</name>
<dbReference type="InterPro" id="IPR036291">
    <property type="entry name" value="NAD(P)-bd_dom_sf"/>
</dbReference>
<accession>A0A0K6HVN4</accession>
<dbReference type="InterPro" id="IPR001509">
    <property type="entry name" value="Epimerase_deHydtase"/>
</dbReference>
<comment type="cofactor">
    <cofactor evidence="2 10">
        <name>NAD(+)</name>
        <dbReference type="ChEBI" id="CHEBI:57540"/>
    </cofactor>
</comment>
<dbReference type="CDD" id="cd05247">
    <property type="entry name" value="UDP_G4E_1_SDR_e"/>
    <property type="match status" value="1"/>
</dbReference>
<sequence>MTTLITGGAGYIGSHMAHCLVRAGEKVVVLDNLTTGFGWALPAEAQLVVGDVADAALVGRLLADHGIEAVIHFAGSVIVPESVSDPLKYYRNNTSASRSLIEACVTAGVDKFIFSSTAAVYGDPLSVPVPEDAPLVPLSPYGMSKLMTELMLKDVSAAHDFRYTALRYFNVAGADPEGATGQSTPQATHLIKVACETALGQRPQMSLFGSDYDTVDGTAVRDYIHVSDLVEAHRLALLRLREGGASAVMNCGYGEGYSVRQVIETVKAVSGIDFKVEEAPRRAGDSPKVVADSARARQELGWQPKYNDLELIVRHAFAWEETLKARRVNSVQEG</sequence>
<dbReference type="NCBIfam" id="TIGR01179">
    <property type="entry name" value="galE"/>
    <property type="match status" value="1"/>
</dbReference>